<protein>
    <submittedName>
        <fullName evidence="1">Maturase</fullName>
    </submittedName>
</protein>
<evidence type="ECO:0000313" key="1">
    <source>
        <dbReference type="EMBL" id="AKL78911.1"/>
    </source>
</evidence>
<name>A0A0G3VID1_9EUGL</name>
<proteinExistence type="predicted"/>
<dbReference type="RefSeq" id="YP_009145437.1">
    <property type="nucleotide sequence ID" value="NC_027287.1"/>
</dbReference>
<dbReference type="GeneID" id="24571342"/>
<geneLocation type="chloroplast" evidence="1"/>
<gene>
    <name evidence="1" type="primary">mat5</name>
</gene>
<dbReference type="EMBL" id="KP455987">
    <property type="protein sequence ID" value="AKL78911.1"/>
    <property type="molecule type" value="Genomic_DNA"/>
</dbReference>
<organism evidence="1">
    <name type="scientific">Monomorphina parapyrum</name>
    <dbReference type="NCBI Taxonomy" id="1664066"/>
    <lineage>
        <taxon>Eukaryota</taxon>
        <taxon>Discoba</taxon>
        <taxon>Euglenozoa</taxon>
        <taxon>Euglenida</taxon>
        <taxon>Spirocuta</taxon>
        <taxon>Euglenophyceae</taxon>
        <taxon>Euglenales</taxon>
        <taxon>Euglenaceae</taxon>
        <taxon>Monomorphina</taxon>
    </lineage>
</organism>
<keyword evidence="1" id="KW-0934">Plastid</keyword>
<reference evidence="1" key="1">
    <citation type="journal article" date="2015" name="J. Eukaryot. Microbiol.">
        <title>Chloroplast Genome Evolution in the Euglenaceae.</title>
        <authorList>
            <person name="Bennett M.S."/>
            <person name="Triemer R.E."/>
        </authorList>
    </citation>
    <scope>NUCLEOTIDE SEQUENCE</scope>
    <source>
        <strain evidence="1">UTEX 2354</strain>
    </source>
</reference>
<keyword evidence="1" id="KW-0150">Chloroplast</keyword>
<accession>A0A0G3VID1</accession>
<sequence length="319" mass="36389">MNIFNNTIKFNKILLPRLQAKSLKPLASLISPKSILITMLLISILSQITDNLKSILSLKDIQKLPSVKTYIKAISLGISSLSLSAIFSLSKTLGPELEILSVLNPTERLIFLREIQKKIINDRGPGKICSKYYTTSDSLKLARHRKGISMQYRSLLVSTSIFASNSIVQGISVKQINLDNVIYSSKLFWISMGLEEHDFEFLIKKEALVLFNSRCFPFFVKEPKTLRDALIIILYSEFKSIFDFKENLVFDEDETVLVNDDNNLVLLEKELGFISRLYPSFVEEFSIPKIEMADSLVRMSLDQRKSQGMKLSNILKNEF</sequence>
<dbReference type="AlphaFoldDB" id="A0A0G3VID1"/>